<dbReference type="RefSeq" id="WP_052525306.1">
    <property type="nucleotide sequence ID" value="NZ_CP065272.1"/>
</dbReference>
<dbReference type="EMBL" id="FVQL01000001">
    <property type="protein sequence ID" value="SKZ13783.1"/>
    <property type="molecule type" value="Genomic_DNA"/>
</dbReference>
<comment type="caution">
    <text evidence="1">The sequence shown here is derived from an EMBL/GenBank/DDBJ whole genome shotgun (WGS) entry which is preliminary data.</text>
</comment>
<organism evidence="1 2">
    <name type="scientific">Mycobacteroides abscessus subsp. massiliense</name>
    <dbReference type="NCBI Taxonomy" id="1962118"/>
    <lineage>
        <taxon>Bacteria</taxon>
        <taxon>Bacillati</taxon>
        <taxon>Actinomycetota</taxon>
        <taxon>Actinomycetes</taxon>
        <taxon>Mycobacteriales</taxon>
        <taxon>Mycobacteriaceae</taxon>
        <taxon>Mycobacteroides</taxon>
        <taxon>Mycobacteroides abscessus</taxon>
    </lineage>
</organism>
<dbReference type="AlphaFoldDB" id="A0AB38DHU5"/>
<dbReference type="Proteomes" id="UP000190366">
    <property type="component" value="Unassembled WGS sequence"/>
</dbReference>
<evidence type="ECO:0000313" key="1">
    <source>
        <dbReference type="EMBL" id="SKZ13783.1"/>
    </source>
</evidence>
<accession>A0AB38DHU5</accession>
<reference evidence="1 2" key="1">
    <citation type="submission" date="2016-11" db="EMBL/GenBank/DDBJ databases">
        <authorList>
            <consortium name="Pathogen Informatics"/>
        </authorList>
    </citation>
    <scope>NUCLEOTIDE SEQUENCE [LARGE SCALE GENOMIC DNA]</scope>
    <source>
        <strain evidence="1 2">1168</strain>
    </source>
</reference>
<dbReference type="InterPro" id="IPR019276">
    <property type="entry name" value="DUF2303"/>
</dbReference>
<name>A0AB38DHU5_9MYCO</name>
<protein>
    <submittedName>
        <fullName evidence="1">Uncharacterized conserved protein</fullName>
    </submittedName>
</protein>
<gene>
    <name evidence="1" type="ORF">SAMEA2275630_03725</name>
</gene>
<sequence>MSENTIELPNQTVELIDGPDNDGPIYLITANGENGLETRVVDLRKEAPHAFPPRTTQPRTVTDTASLLAEVERRPLVENISTAWGNRNVGEITIVYDELEPDANLDYTNRADHLRLKFVRDPDWNTLFRAADGEFHRQEEFGDLIEQAGHLIISHPAAELMEIVDSIRTSSSGSFKSQIKRDTGSQHLSYSEEVTASAGSASRELEVPREITLAARPFEDYPLVEITCWLRLRVANGNLYLGLFPKPYEHLVRDAWTQKTGELAEQLGVPVYAANLGQ</sequence>
<dbReference type="Pfam" id="PF10065">
    <property type="entry name" value="DUF2303"/>
    <property type="match status" value="1"/>
</dbReference>
<proteinExistence type="predicted"/>
<evidence type="ECO:0000313" key="2">
    <source>
        <dbReference type="Proteomes" id="UP000190366"/>
    </source>
</evidence>